<comment type="caution">
    <text evidence="2">The sequence shown here is derived from an EMBL/GenBank/DDBJ whole genome shotgun (WGS) entry which is preliminary data.</text>
</comment>
<gene>
    <name evidence="2" type="ORF">PIB30_046648</name>
</gene>
<reference evidence="2 3" key="1">
    <citation type="journal article" date="2023" name="Plants (Basel)">
        <title>Bridging the Gap: Combining Genomics and Transcriptomics Approaches to Understand Stylosanthes scabra, an Orphan Legume from the Brazilian Caatinga.</title>
        <authorList>
            <person name="Ferreira-Neto J.R.C."/>
            <person name="da Silva M.D."/>
            <person name="Binneck E."/>
            <person name="de Melo N.F."/>
            <person name="da Silva R.H."/>
            <person name="de Melo A.L.T.M."/>
            <person name="Pandolfi V."/>
            <person name="Bustamante F.O."/>
            <person name="Brasileiro-Vidal A.C."/>
            <person name="Benko-Iseppon A.M."/>
        </authorList>
    </citation>
    <scope>NUCLEOTIDE SEQUENCE [LARGE SCALE GENOMIC DNA]</scope>
    <source>
        <tissue evidence="2">Leaves</tissue>
    </source>
</reference>
<feature type="region of interest" description="Disordered" evidence="1">
    <location>
        <begin position="141"/>
        <end position="160"/>
    </location>
</feature>
<evidence type="ECO:0000313" key="2">
    <source>
        <dbReference type="EMBL" id="MED6208583.1"/>
    </source>
</evidence>
<sequence>MCLQPRGTLPWPPLFCMPRSNLCPRSWNLLRERKKVESLTQSLKGKQTALGEAEAAAVHSRDEWKSLANETGEMVQETFEILMDQVRHLNPAIDYSMIMLDTLWDPKAKRTYNPKVKSQERLEPLVEDQPEAVVKVQLGVGGQLDPPEEQVEGVVRDGGE</sequence>
<keyword evidence="3" id="KW-1185">Reference proteome</keyword>
<protein>
    <submittedName>
        <fullName evidence="2">Uncharacterized protein</fullName>
    </submittedName>
</protein>
<dbReference type="Proteomes" id="UP001341840">
    <property type="component" value="Unassembled WGS sequence"/>
</dbReference>
<accession>A0ABU6YIV1</accession>
<organism evidence="2 3">
    <name type="scientific">Stylosanthes scabra</name>
    <dbReference type="NCBI Taxonomy" id="79078"/>
    <lineage>
        <taxon>Eukaryota</taxon>
        <taxon>Viridiplantae</taxon>
        <taxon>Streptophyta</taxon>
        <taxon>Embryophyta</taxon>
        <taxon>Tracheophyta</taxon>
        <taxon>Spermatophyta</taxon>
        <taxon>Magnoliopsida</taxon>
        <taxon>eudicotyledons</taxon>
        <taxon>Gunneridae</taxon>
        <taxon>Pentapetalae</taxon>
        <taxon>rosids</taxon>
        <taxon>fabids</taxon>
        <taxon>Fabales</taxon>
        <taxon>Fabaceae</taxon>
        <taxon>Papilionoideae</taxon>
        <taxon>50 kb inversion clade</taxon>
        <taxon>dalbergioids sensu lato</taxon>
        <taxon>Dalbergieae</taxon>
        <taxon>Pterocarpus clade</taxon>
        <taxon>Stylosanthes</taxon>
    </lineage>
</organism>
<evidence type="ECO:0000313" key="3">
    <source>
        <dbReference type="Proteomes" id="UP001341840"/>
    </source>
</evidence>
<dbReference type="EMBL" id="JASCZI010241948">
    <property type="protein sequence ID" value="MED6208583.1"/>
    <property type="molecule type" value="Genomic_DNA"/>
</dbReference>
<evidence type="ECO:0000256" key="1">
    <source>
        <dbReference type="SAM" id="MobiDB-lite"/>
    </source>
</evidence>
<name>A0ABU6YIV1_9FABA</name>
<proteinExistence type="predicted"/>